<dbReference type="EMBL" id="KZ110603">
    <property type="protein sequence ID" value="OSX58754.1"/>
    <property type="molecule type" value="Genomic_DNA"/>
</dbReference>
<dbReference type="SMART" id="SM00248">
    <property type="entry name" value="ANK"/>
    <property type="match status" value="4"/>
</dbReference>
<keyword evidence="1" id="KW-0040">ANK repeat</keyword>
<reference evidence="3 4" key="1">
    <citation type="submission" date="2017-04" db="EMBL/GenBank/DDBJ databases">
        <title>Genome Sequence of the Model Brown-Rot Fungus Postia placenta SB12.</title>
        <authorList>
            <consortium name="DOE Joint Genome Institute"/>
            <person name="Gaskell J."/>
            <person name="Kersten P."/>
            <person name="Larrondo L.F."/>
            <person name="Canessa P."/>
            <person name="Martinez D."/>
            <person name="Hibbett D."/>
            <person name="Schmoll M."/>
            <person name="Kubicek C.P."/>
            <person name="Martinez A.T."/>
            <person name="Yadav J."/>
            <person name="Master E."/>
            <person name="Magnuson J.K."/>
            <person name="James T."/>
            <person name="Yaver D."/>
            <person name="Berka R."/>
            <person name="Labutti K."/>
            <person name="Lipzen A."/>
            <person name="Aerts A."/>
            <person name="Barry K."/>
            <person name="Henrissat B."/>
            <person name="Blanchette R."/>
            <person name="Grigoriev I."/>
            <person name="Cullen D."/>
        </authorList>
    </citation>
    <scope>NUCLEOTIDE SEQUENCE [LARGE SCALE GENOMIC DNA]</scope>
    <source>
        <strain evidence="3 4">MAD-698-R-SB12</strain>
    </source>
</reference>
<feature type="region of interest" description="Disordered" evidence="2">
    <location>
        <begin position="564"/>
        <end position="651"/>
    </location>
</feature>
<feature type="compositionally biased region" description="Low complexity" evidence="2">
    <location>
        <begin position="607"/>
        <end position="620"/>
    </location>
</feature>
<evidence type="ECO:0000313" key="4">
    <source>
        <dbReference type="Proteomes" id="UP000194127"/>
    </source>
</evidence>
<accession>A0A1X6MQR3</accession>
<evidence type="ECO:0000256" key="1">
    <source>
        <dbReference type="PROSITE-ProRule" id="PRU00023"/>
    </source>
</evidence>
<dbReference type="SUPFAM" id="SSF56219">
    <property type="entry name" value="DNase I-like"/>
    <property type="match status" value="1"/>
</dbReference>
<dbReference type="Pfam" id="PF00023">
    <property type="entry name" value="Ank"/>
    <property type="match status" value="1"/>
</dbReference>
<dbReference type="Pfam" id="PF12796">
    <property type="entry name" value="Ank_2"/>
    <property type="match status" value="1"/>
</dbReference>
<dbReference type="InterPro" id="IPR002110">
    <property type="entry name" value="Ankyrin_rpt"/>
</dbReference>
<name>A0A1X6MQR3_9APHY</name>
<dbReference type="OrthoDB" id="47488at2759"/>
<dbReference type="Gene3D" id="3.60.10.10">
    <property type="entry name" value="Endonuclease/exonuclease/phosphatase"/>
    <property type="match status" value="1"/>
</dbReference>
<dbReference type="InterPro" id="IPR036691">
    <property type="entry name" value="Endo/exonu/phosph_ase_sf"/>
</dbReference>
<dbReference type="SUPFAM" id="SSF48403">
    <property type="entry name" value="Ankyrin repeat"/>
    <property type="match status" value="1"/>
</dbReference>
<dbReference type="PROSITE" id="PS50088">
    <property type="entry name" value="ANK_REPEAT"/>
    <property type="match status" value="1"/>
</dbReference>
<evidence type="ECO:0000313" key="3">
    <source>
        <dbReference type="EMBL" id="OSX58754.1"/>
    </source>
</evidence>
<dbReference type="PANTHER" id="PTHR42834">
    <property type="entry name" value="ENDONUCLEASE/EXONUCLEASE/PHOSPHATASE FAMILY PROTEIN (AFU_ORTHOLOGUE AFUA_3G09210)"/>
    <property type="match status" value="1"/>
</dbReference>
<dbReference type="GeneID" id="36331557"/>
<evidence type="ECO:0008006" key="5">
    <source>
        <dbReference type="Google" id="ProtNLM"/>
    </source>
</evidence>
<dbReference type="InterPro" id="IPR036770">
    <property type="entry name" value="Ankyrin_rpt-contain_sf"/>
</dbReference>
<dbReference type="Gene3D" id="1.25.40.20">
    <property type="entry name" value="Ankyrin repeat-containing domain"/>
    <property type="match status" value="2"/>
</dbReference>
<sequence length="1315" mass="143519">MATRAVDHDRCGARRPVTGSVALLDAVARADEEAVLRSLESGADVNASDTSGRTVISCAIAGDSWEKLDVSDASYQLQSRLNILHHLLGCAELSLHTLNAPVRGVSPLCLAAWLDVPEIVRLLVECSDGLVSVNATDTYGATPLMYAARDSRVRTLAHGARPDYWDVNYRTSNQYALRHPYILWLCEQALRRFRLREPMPYFDRLVDSTSSMIYDPDMTAAATYTLRGSARPTETLVQAVITADLQQLRSLLFSPRPSSVGSTLGDTPVLVNLPDSTGWSPIHYCVSAERPSVEVLDTLYRAGADHLVSDLRAPLAARDSNGNTCLHIAAQYGKSVDVVAALLACDPSGTIADMRNANGRRLTALEVANPELRIAFGVDSERIRSMSSASIRTIRPSTATSVKSMPPRLDEGYPSPPLSARLWKNDNSEADVDYMTLPLQILDNLRSVSTNLADMTSLDVTWCTQVLKETSSMRDRLLPHLRSRMRDTVAELRSARKLFQDVYGLYQETSHSLVDVLGSEEWNDPQGSSGHYRRRTTDSNDSDVTAVSDASYVLVSRKCRSMTDLKLSRRSESSTSSGIPLSPVPSSPSTTTLLGQGGPRIDRTPVSSKESSPSQSTASSIRQLTRKRSHTWNDSKSAAQSELGKKGSAPSNASKLKAWLKKLMPELASKSDSAPDGRSRSHILGMRMRNVSTSSRADGVTFTVLSMCRRCMDASCQDLTRIEACLDVVEQYITCAKRAITHAEARLTKAIESWRNQPIIMRQDDMSDSSFIEGASTNRPRVQSASSSIASISSTLIEGDDDDTRVFRRLISNKVEVWLDDSEEEVDKAIAWLLVYTAHTFPANAVSVAEIQGASFQSPLAGSMVQDVTGVVTAKGRFGSPVGINSSVYGLAKDKYGVWIMGDSPSDDPRVSNGLRIYGSSALKSVSLGDRISLSGRVTEYRANYSPNDLFLTELDLPHAVTVLSHDNLVVPLVLGEDRTPPIGQLSACDVGPDGWLSVPNNVTLLESLNATLQPDLYGLDFWESLEGQLVTIPSPVAANFPDRFGSVWVYDSDNTPYAHPGAILIGHPLDNTRNPRTTMGTTMNDITGIVTYQYGSYYVLPLTAPKILSFPTSKPEPASVVSSTHPCDITIGDYNVENMGPRSHHQSKIAEHIIDFLNAPNIVFVQEIQDDSGTKNDGTAFVDTLLAHDANASIIAGGDMNEFLQTRSVFAALQDLLRDINEIAGVPPAERYTYVYDQHAQEIDHIFVSPAIAARGADVEHVHMNTWAQTMGERASDHDPSVARVWVCESEGEAWKEGPIANSGVEVDGQIVFW</sequence>
<gene>
    <name evidence="3" type="ORF">POSPLADRAFT_1151998</name>
</gene>
<keyword evidence="4" id="KW-1185">Reference proteome</keyword>
<dbReference type="PANTHER" id="PTHR42834:SF1">
    <property type="entry name" value="ENDONUCLEASE_EXONUCLEASE_PHOSPHATASE FAMILY PROTEIN (AFU_ORTHOLOGUE AFUA_3G09210)"/>
    <property type="match status" value="1"/>
</dbReference>
<evidence type="ECO:0000256" key="2">
    <source>
        <dbReference type="SAM" id="MobiDB-lite"/>
    </source>
</evidence>
<dbReference type="STRING" id="670580.A0A1X6MQR3"/>
<organism evidence="3 4">
    <name type="scientific">Postia placenta MAD-698-R-SB12</name>
    <dbReference type="NCBI Taxonomy" id="670580"/>
    <lineage>
        <taxon>Eukaryota</taxon>
        <taxon>Fungi</taxon>
        <taxon>Dikarya</taxon>
        <taxon>Basidiomycota</taxon>
        <taxon>Agaricomycotina</taxon>
        <taxon>Agaricomycetes</taxon>
        <taxon>Polyporales</taxon>
        <taxon>Adustoporiaceae</taxon>
        <taxon>Rhodonia</taxon>
    </lineage>
</organism>
<dbReference type="RefSeq" id="XP_024335548.1">
    <property type="nucleotide sequence ID" value="XM_024486608.1"/>
</dbReference>
<protein>
    <recommendedName>
        <fullName evidence="5">Endonuclease/exonuclease/phosphatase domain-containing protein</fullName>
    </recommendedName>
</protein>
<feature type="repeat" description="ANK" evidence="1">
    <location>
        <begin position="18"/>
        <end position="50"/>
    </location>
</feature>
<feature type="region of interest" description="Disordered" evidence="2">
    <location>
        <begin position="520"/>
        <end position="544"/>
    </location>
</feature>
<proteinExistence type="predicted"/>
<dbReference type="CDD" id="cd04486">
    <property type="entry name" value="YhcR_OBF_like"/>
    <property type="match status" value="1"/>
</dbReference>
<dbReference type="Proteomes" id="UP000194127">
    <property type="component" value="Unassembled WGS sequence"/>
</dbReference>